<dbReference type="EMBL" id="BMAU01021412">
    <property type="protein sequence ID" value="GFY33520.1"/>
    <property type="molecule type" value="Genomic_DNA"/>
</dbReference>
<evidence type="ECO:0000313" key="1">
    <source>
        <dbReference type="EMBL" id="GFY33520.1"/>
    </source>
</evidence>
<reference evidence="1" key="1">
    <citation type="submission" date="2020-08" db="EMBL/GenBank/DDBJ databases">
        <title>Multicomponent nature underlies the extraordinary mechanical properties of spider dragline silk.</title>
        <authorList>
            <person name="Kono N."/>
            <person name="Nakamura H."/>
            <person name="Mori M."/>
            <person name="Yoshida Y."/>
            <person name="Ohtoshi R."/>
            <person name="Malay A.D."/>
            <person name="Moran D.A.P."/>
            <person name="Tomita M."/>
            <person name="Numata K."/>
            <person name="Arakawa K."/>
        </authorList>
    </citation>
    <scope>NUCLEOTIDE SEQUENCE</scope>
</reference>
<accession>A0A8X6WEV5</accession>
<evidence type="ECO:0008006" key="3">
    <source>
        <dbReference type="Google" id="ProtNLM"/>
    </source>
</evidence>
<gene>
    <name evidence="1" type="ORF">TNCV_4538481</name>
</gene>
<organism evidence="1 2">
    <name type="scientific">Trichonephila clavipes</name>
    <name type="common">Golden silk orbweaver</name>
    <name type="synonym">Nephila clavipes</name>
    <dbReference type="NCBI Taxonomy" id="2585209"/>
    <lineage>
        <taxon>Eukaryota</taxon>
        <taxon>Metazoa</taxon>
        <taxon>Ecdysozoa</taxon>
        <taxon>Arthropoda</taxon>
        <taxon>Chelicerata</taxon>
        <taxon>Arachnida</taxon>
        <taxon>Araneae</taxon>
        <taxon>Araneomorphae</taxon>
        <taxon>Entelegynae</taxon>
        <taxon>Araneoidea</taxon>
        <taxon>Nephilidae</taxon>
        <taxon>Trichonephila</taxon>
    </lineage>
</organism>
<evidence type="ECO:0000313" key="2">
    <source>
        <dbReference type="Proteomes" id="UP000887159"/>
    </source>
</evidence>
<keyword evidence="2" id="KW-1185">Reference proteome</keyword>
<dbReference type="AlphaFoldDB" id="A0A8X6WEV5"/>
<dbReference type="Gene3D" id="1.10.10.1450">
    <property type="match status" value="1"/>
</dbReference>
<protein>
    <recommendedName>
        <fullName evidence="3">Mos1 transposase HTH domain-containing protein</fullName>
    </recommendedName>
</protein>
<sequence>MTTCNCILPEKCRINIKFIVKLKKLAAKTFQILTEAYGNEPLSSEPEFEWYKRFSGGTVNVEDDELDGCSRNEKVSNHDSIPITIDCNVVAFIVFEEGFHQPIKRTKQLVFLDVTVFRHTLTPNAAVLFVDVAIQPEVRFIAKQNSLTKIAIIIFEIKLHNLKALFRRESIHDELPNQTENSPDSC</sequence>
<proteinExistence type="predicted"/>
<name>A0A8X6WEV5_TRICX</name>
<comment type="caution">
    <text evidence="1">The sequence shown here is derived from an EMBL/GenBank/DDBJ whole genome shotgun (WGS) entry which is preliminary data.</text>
</comment>
<dbReference type="Proteomes" id="UP000887159">
    <property type="component" value="Unassembled WGS sequence"/>
</dbReference>